<keyword evidence="6" id="KW-0067">ATP-binding</keyword>
<evidence type="ECO:0000259" key="9">
    <source>
        <dbReference type="Pfam" id="PF13614"/>
    </source>
</evidence>
<evidence type="ECO:0000256" key="1">
    <source>
        <dbReference type="ARBA" id="ARBA00007316"/>
    </source>
</evidence>
<feature type="domain" description="AAA" evidence="9">
    <location>
        <begin position="46"/>
        <end position="183"/>
    </location>
</feature>
<comment type="caution">
    <text evidence="10">The sequence shown here is derived from an EMBL/GenBank/DDBJ whole genome shotgun (WGS) entry which is preliminary data.</text>
</comment>
<keyword evidence="5 10" id="KW-0418">Kinase</keyword>
<keyword evidence="7" id="KW-0829">Tyrosine-protein kinase</keyword>
<dbReference type="SUPFAM" id="SSF52540">
    <property type="entry name" value="P-loop containing nucleoside triphosphate hydrolases"/>
    <property type="match status" value="1"/>
</dbReference>
<dbReference type="Gene3D" id="3.40.50.300">
    <property type="entry name" value="P-loop containing nucleotide triphosphate hydrolases"/>
    <property type="match status" value="1"/>
</dbReference>
<evidence type="ECO:0000256" key="2">
    <source>
        <dbReference type="ARBA" id="ARBA00011903"/>
    </source>
</evidence>
<dbReference type="InterPro" id="IPR025669">
    <property type="entry name" value="AAA_dom"/>
</dbReference>
<evidence type="ECO:0000256" key="6">
    <source>
        <dbReference type="ARBA" id="ARBA00022840"/>
    </source>
</evidence>
<dbReference type="GO" id="GO:0004713">
    <property type="term" value="F:protein tyrosine kinase activity"/>
    <property type="evidence" value="ECO:0007669"/>
    <property type="project" value="TreeGrafter"/>
</dbReference>
<evidence type="ECO:0000256" key="7">
    <source>
        <dbReference type="ARBA" id="ARBA00023137"/>
    </source>
</evidence>
<name>A0A9D1G3J9_9FIRM</name>
<dbReference type="EC" id="2.7.10.2" evidence="2"/>
<evidence type="ECO:0000313" key="10">
    <source>
        <dbReference type="EMBL" id="HIS93815.1"/>
    </source>
</evidence>
<reference evidence="10" key="2">
    <citation type="journal article" date="2021" name="PeerJ">
        <title>Extensive microbial diversity within the chicken gut microbiome revealed by metagenomics and culture.</title>
        <authorList>
            <person name="Gilroy R."/>
            <person name="Ravi A."/>
            <person name="Getino M."/>
            <person name="Pursley I."/>
            <person name="Horton D.L."/>
            <person name="Alikhan N.F."/>
            <person name="Baker D."/>
            <person name="Gharbi K."/>
            <person name="Hall N."/>
            <person name="Watson M."/>
            <person name="Adriaenssens E.M."/>
            <person name="Foster-Nyarko E."/>
            <person name="Jarju S."/>
            <person name="Secka A."/>
            <person name="Antonio M."/>
            <person name="Oren A."/>
            <person name="Chaudhuri R.R."/>
            <person name="La Ragione R."/>
            <person name="Hildebrand F."/>
            <person name="Pallen M.J."/>
        </authorList>
    </citation>
    <scope>NUCLEOTIDE SEQUENCE</scope>
    <source>
        <strain evidence="10">13766</strain>
    </source>
</reference>
<keyword evidence="3" id="KW-0808">Transferase</keyword>
<dbReference type="PANTHER" id="PTHR32309:SF13">
    <property type="entry name" value="FERRIC ENTEROBACTIN TRANSPORT PROTEIN FEPE"/>
    <property type="match status" value="1"/>
</dbReference>
<dbReference type="GO" id="GO:0005524">
    <property type="term" value="F:ATP binding"/>
    <property type="evidence" value="ECO:0007669"/>
    <property type="project" value="UniProtKB-KW"/>
</dbReference>
<dbReference type="NCBIfam" id="TIGR01007">
    <property type="entry name" value="eps_fam"/>
    <property type="match status" value="1"/>
</dbReference>
<dbReference type="CDD" id="cd05387">
    <property type="entry name" value="BY-kinase"/>
    <property type="match status" value="1"/>
</dbReference>
<dbReference type="GO" id="GO:0005886">
    <property type="term" value="C:plasma membrane"/>
    <property type="evidence" value="ECO:0007669"/>
    <property type="project" value="TreeGrafter"/>
</dbReference>
<dbReference type="PANTHER" id="PTHR32309">
    <property type="entry name" value="TYROSINE-PROTEIN KINASE"/>
    <property type="match status" value="1"/>
</dbReference>
<evidence type="ECO:0000313" key="11">
    <source>
        <dbReference type="Proteomes" id="UP000824140"/>
    </source>
</evidence>
<sequence>MNNLTIGRFPALSYAGSEAINTLCTNLSFSGENVRKIMLTSCHASEGKSFVSMNVMRTLAKLGRTVALVDADIRRSMINATFGLQFDPDSTKQGLSHLLAGMAGEEDVIYRTNIAGAYMVPVGRELSNPLPLLNSPRFGRLLNRLSERVECVLVDAPPVGAVIDAAQIAKSCDGILVVVAYNEVRRQELIDAVRQLEQTGCPILGTVLNQVKFDSYMSKKYYYKSHYANYESYEPGQKSNGGGQRRSSNRK</sequence>
<dbReference type="Proteomes" id="UP000824140">
    <property type="component" value="Unassembled WGS sequence"/>
</dbReference>
<evidence type="ECO:0000256" key="8">
    <source>
        <dbReference type="ARBA" id="ARBA00051245"/>
    </source>
</evidence>
<dbReference type="InterPro" id="IPR027417">
    <property type="entry name" value="P-loop_NTPase"/>
</dbReference>
<evidence type="ECO:0000256" key="4">
    <source>
        <dbReference type="ARBA" id="ARBA00022741"/>
    </source>
</evidence>
<evidence type="ECO:0000256" key="5">
    <source>
        <dbReference type="ARBA" id="ARBA00022777"/>
    </source>
</evidence>
<comment type="similarity">
    <text evidence="1">Belongs to the CpsD/CapB family.</text>
</comment>
<organism evidence="10 11">
    <name type="scientific">Candidatus Alectryocaccomicrobium excrementavium</name>
    <dbReference type="NCBI Taxonomy" id="2840668"/>
    <lineage>
        <taxon>Bacteria</taxon>
        <taxon>Bacillati</taxon>
        <taxon>Bacillota</taxon>
        <taxon>Clostridia</taxon>
        <taxon>Candidatus Alectryocaccomicrobium</taxon>
    </lineage>
</organism>
<dbReference type="Pfam" id="PF13614">
    <property type="entry name" value="AAA_31"/>
    <property type="match status" value="1"/>
</dbReference>
<proteinExistence type="inferred from homology"/>
<dbReference type="EMBL" id="DVJN01000236">
    <property type="protein sequence ID" value="HIS93815.1"/>
    <property type="molecule type" value="Genomic_DNA"/>
</dbReference>
<gene>
    <name evidence="10" type="ORF">IAA84_12440</name>
</gene>
<dbReference type="AlphaFoldDB" id="A0A9D1G3J9"/>
<reference evidence="10" key="1">
    <citation type="submission" date="2020-10" db="EMBL/GenBank/DDBJ databases">
        <authorList>
            <person name="Gilroy R."/>
        </authorList>
    </citation>
    <scope>NUCLEOTIDE SEQUENCE</scope>
    <source>
        <strain evidence="10">13766</strain>
    </source>
</reference>
<dbReference type="InterPro" id="IPR005702">
    <property type="entry name" value="Wzc-like_C"/>
</dbReference>
<keyword evidence="4" id="KW-0547">Nucleotide-binding</keyword>
<evidence type="ECO:0000256" key="3">
    <source>
        <dbReference type="ARBA" id="ARBA00022679"/>
    </source>
</evidence>
<comment type="catalytic activity">
    <reaction evidence="8">
        <text>L-tyrosyl-[protein] + ATP = O-phospho-L-tyrosyl-[protein] + ADP + H(+)</text>
        <dbReference type="Rhea" id="RHEA:10596"/>
        <dbReference type="Rhea" id="RHEA-COMP:10136"/>
        <dbReference type="Rhea" id="RHEA-COMP:20101"/>
        <dbReference type="ChEBI" id="CHEBI:15378"/>
        <dbReference type="ChEBI" id="CHEBI:30616"/>
        <dbReference type="ChEBI" id="CHEBI:46858"/>
        <dbReference type="ChEBI" id="CHEBI:61978"/>
        <dbReference type="ChEBI" id="CHEBI:456216"/>
        <dbReference type="EC" id="2.7.10.2"/>
    </reaction>
</comment>
<protein>
    <recommendedName>
        <fullName evidence="2">non-specific protein-tyrosine kinase</fullName>
        <ecNumber evidence="2">2.7.10.2</ecNumber>
    </recommendedName>
</protein>
<dbReference type="InterPro" id="IPR050445">
    <property type="entry name" value="Bact_polysacc_biosynth/exp"/>
</dbReference>
<accession>A0A9D1G3J9</accession>